<dbReference type="Pfam" id="PF14448">
    <property type="entry name" value="Nuc_N"/>
    <property type="match status" value="1"/>
</dbReference>
<organism evidence="3 4">
    <name type="scientific">Bacillus cereus</name>
    <dbReference type="NCBI Taxonomy" id="1396"/>
    <lineage>
        <taxon>Bacteria</taxon>
        <taxon>Bacillati</taxon>
        <taxon>Bacillota</taxon>
        <taxon>Bacilli</taxon>
        <taxon>Bacillales</taxon>
        <taxon>Bacillaceae</taxon>
        <taxon>Bacillus</taxon>
        <taxon>Bacillus cereus group</taxon>
    </lineage>
</organism>
<feature type="compositionally biased region" description="Polar residues" evidence="1">
    <location>
        <begin position="156"/>
        <end position="171"/>
    </location>
</feature>
<dbReference type="EMBL" id="WBPB01000039">
    <property type="protein sequence ID" value="KAB2496896.1"/>
    <property type="molecule type" value="Genomic_DNA"/>
</dbReference>
<gene>
    <name evidence="3" type="ORF">F8158_16915</name>
</gene>
<name>A0AB34DEF7_BACCE</name>
<evidence type="ECO:0000259" key="2">
    <source>
        <dbReference type="Pfam" id="PF14448"/>
    </source>
</evidence>
<accession>A0AB34DEF7</accession>
<dbReference type="Proteomes" id="UP000477920">
    <property type="component" value="Unassembled WGS sequence"/>
</dbReference>
<evidence type="ECO:0000313" key="4">
    <source>
        <dbReference type="Proteomes" id="UP000477920"/>
    </source>
</evidence>
<reference evidence="3 4" key="1">
    <citation type="submission" date="2019-10" db="EMBL/GenBank/DDBJ databases">
        <title>Bacillus from the desert of Cuatro Cinegas, Coahuila.</title>
        <authorList>
            <person name="Olmedo-Alvarez G."/>
            <person name="Saldana S."/>
            <person name="Barcelo D."/>
        </authorList>
    </citation>
    <scope>NUCLEOTIDE SEQUENCE [LARGE SCALE GENOMIC DNA]</scope>
    <source>
        <strain evidence="3 4">CH101a_3T</strain>
    </source>
</reference>
<comment type="caution">
    <text evidence="3">The sequence shown here is derived from an EMBL/GenBank/DDBJ whole genome shotgun (WGS) entry which is preliminary data.</text>
</comment>
<dbReference type="AlphaFoldDB" id="A0AB34DEF7"/>
<sequence length="219" mass="24627">MIENTLAKGADSVSQIFKGVEILRDGSVVRSGTNYSGKFQEAHDASKASIQSRISNLESGGVKGTGESGIPPRYGERKITDEEYEALRKKTTAKIRKQVNKGHNKKIETEDQALPGKTFIGSLEADHIVSMDRIANMDGFGNLTEKQQLEVLNNPENFTGLSKSANTSKQSKSYEEWTHYKKRTPDEIEVSPDFRSKMITREKQLERILQKQIDDFNKE</sequence>
<proteinExistence type="predicted"/>
<dbReference type="RefSeq" id="WP_086401490.1">
    <property type="nucleotide sequence ID" value="NZ_CP090421.1"/>
</dbReference>
<feature type="region of interest" description="Disordered" evidence="1">
    <location>
        <begin position="156"/>
        <end position="177"/>
    </location>
</feature>
<feature type="region of interest" description="Disordered" evidence="1">
    <location>
        <begin position="54"/>
        <end position="75"/>
    </location>
</feature>
<feature type="domain" description="Toxin/Nuclease N-terminal" evidence="2">
    <location>
        <begin position="10"/>
        <end position="67"/>
    </location>
</feature>
<protein>
    <recommendedName>
        <fullName evidence="2">Toxin/Nuclease N-terminal domain-containing protein</fullName>
    </recommendedName>
</protein>
<evidence type="ECO:0000256" key="1">
    <source>
        <dbReference type="SAM" id="MobiDB-lite"/>
    </source>
</evidence>
<evidence type="ECO:0000313" key="3">
    <source>
        <dbReference type="EMBL" id="KAB2496896.1"/>
    </source>
</evidence>
<dbReference type="InterPro" id="IPR027803">
    <property type="entry name" value="Toxin/Nuc_N"/>
</dbReference>